<dbReference type="PANTHER" id="PTHR22572">
    <property type="entry name" value="SUGAR-1-PHOSPHATE GUANYL TRANSFERASE"/>
    <property type="match status" value="1"/>
</dbReference>
<dbReference type="AlphaFoldDB" id="D8KBF2"/>
<dbReference type="EMBL" id="CP002086">
    <property type="protein sequence ID" value="ADJ29599.1"/>
    <property type="molecule type" value="Genomic_DNA"/>
</dbReference>
<accession>D8KBF2</accession>
<protein>
    <submittedName>
        <fullName evidence="2">Nucleotidyl transferase</fullName>
    </submittedName>
</protein>
<dbReference type="OrthoDB" id="9803871at2"/>
<evidence type="ECO:0000259" key="1">
    <source>
        <dbReference type="Pfam" id="PF00483"/>
    </source>
</evidence>
<feature type="domain" description="Nucleotidyl transferase" evidence="1">
    <location>
        <begin position="3"/>
        <end position="224"/>
    </location>
</feature>
<evidence type="ECO:0000313" key="3">
    <source>
        <dbReference type="Proteomes" id="UP000000393"/>
    </source>
</evidence>
<reference evidence="2 3" key="1">
    <citation type="submission" date="2010-06" db="EMBL/GenBank/DDBJ databases">
        <title>Complete sequence of chromosome of Nitrosococcus watsoni C-113.</title>
        <authorList>
            <consortium name="US DOE Joint Genome Institute"/>
            <person name="Lucas S."/>
            <person name="Copeland A."/>
            <person name="Lapidus A."/>
            <person name="Cheng J.-F."/>
            <person name="Bruce D."/>
            <person name="Goodwin L."/>
            <person name="Pitluck S."/>
            <person name="Malfatti S.A."/>
            <person name="Chain P.S.G."/>
            <person name="Land M."/>
            <person name="Hauser L."/>
            <person name="Kyrpides N."/>
            <person name="Ivanova N."/>
            <person name="Cambell M.A."/>
            <person name="Heidelberg J.F."/>
            <person name="Klotz M.G."/>
            <person name="Woyke T."/>
        </authorList>
    </citation>
    <scope>NUCLEOTIDE SEQUENCE [LARGE SCALE GENOMIC DNA]</scope>
    <source>
        <strain evidence="2 3">C-113</strain>
    </source>
</reference>
<sequence length="236" mass="26662">MIAVIQAGGKGTRLRPYTLIMPKPMMPVGDQPVIEVLLKWLRRWGIHRVFITTGYMEHLIRALCGDGSQWDMEISYSAEPEPLGTIGPLRLLGGEIDEPFLVLNGDLITDLDLGEFITFHRRRGGPVTIGTTRKEIAIDLGVLDAVNDRLTGFREKPKEAYRVSMGIYCMEPSVLELIPRGVPFGFDDLAHEMLARDLPIYLYEHEGLWMDIGREDDFCRAQNGFLRDYKSLILGA</sequence>
<dbReference type="GO" id="GO:0016740">
    <property type="term" value="F:transferase activity"/>
    <property type="evidence" value="ECO:0007669"/>
    <property type="project" value="UniProtKB-KW"/>
</dbReference>
<dbReference type="KEGG" id="nwa:Nwat_2848"/>
<dbReference type="RefSeq" id="WP_013221664.1">
    <property type="nucleotide sequence ID" value="NC_014315.1"/>
</dbReference>
<dbReference type="InterPro" id="IPR050486">
    <property type="entry name" value="Mannose-1P_guanyltransferase"/>
</dbReference>
<dbReference type="Pfam" id="PF00483">
    <property type="entry name" value="NTP_transferase"/>
    <property type="match status" value="1"/>
</dbReference>
<evidence type="ECO:0000313" key="2">
    <source>
        <dbReference type="EMBL" id="ADJ29599.1"/>
    </source>
</evidence>
<keyword evidence="2" id="KW-0808">Transferase</keyword>
<name>D8KBF2_NITWC</name>
<dbReference type="SUPFAM" id="SSF53448">
    <property type="entry name" value="Nucleotide-diphospho-sugar transferases"/>
    <property type="match status" value="1"/>
</dbReference>
<dbReference type="InterPro" id="IPR005835">
    <property type="entry name" value="NTP_transferase_dom"/>
</dbReference>
<dbReference type="eggNOG" id="COG1208">
    <property type="taxonomic scope" value="Bacteria"/>
</dbReference>
<organism evidence="2 3">
    <name type="scientific">Nitrosococcus watsoni (strain C-113)</name>
    <dbReference type="NCBI Taxonomy" id="105559"/>
    <lineage>
        <taxon>Bacteria</taxon>
        <taxon>Pseudomonadati</taxon>
        <taxon>Pseudomonadota</taxon>
        <taxon>Gammaproteobacteria</taxon>
        <taxon>Chromatiales</taxon>
        <taxon>Chromatiaceae</taxon>
        <taxon>Nitrosococcus</taxon>
    </lineage>
</organism>
<dbReference type="STRING" id="105559.Nwat_2848"/>
<gene>
    <name evidence="2" type="ordered locus">Nwat_2848</name>
</gene>
<keyword evidence="3" id="KW-1185">Reference proteome</keyword>
<dbReference type="Gene3D" id="3.90.550.10">
    <property type="entry name" value="Spore Coat Polysaccharide Biosynthesis Protein SpsA, Chain A"/>
    <property type="match status" value="1"/>
</dbReference>
<dbReference type="HOGENOM" id="CLU_029499_2_0_6"/>
<proteinExistence type="predicted"/>
<dbReference type="Proteomes" id="UP000000393">
    <property type="component" value="Chromosome"/>
</dbReference>
<dbReference type="InterPro" id="IPR029044">
    <property type="entry name" value="Nucleotide-diphossugar_trans"/>
</dbReference>